<dbReference type="AlphaFoldDB" id="A0A0R2BDB9"/>
<sequence length="74" mass="8454">MAAQRLTIVQKTSCLQPTTDRYQDGINLAVKDRIFELVKVNSCSKFDSSFNYVLHKKGHRTSTANYGAMNHIYK</sequence>
<organism evidence="1 2">
    <name type="scientific">Secundilactobacillus collinoides DSM 20515 = JCM 1123</name>
    <dbReference type="NCBI Taxonomy" id="1423733"/>
    <lineage>
        <taxon>Bacteria</taxon>
        <taxon>Bacillati</taxon>
        <taxon>Bacillota</taxon>
        <taxon>Bacilli</taxon>
        <taxon>Lactobacillales</taxon>
        <taxon>Lactobacillaceae</taxon>
        <taxon>Secundilactobacillus</taxon>
    </lineage>
</organism>
<dbReference type="RefSeq" id="WP_056996134.1">
    <property type="nucleotide sequence ID" value="NZ_AYYR01000013.1"/>
</dbReference>
<comment type="caution">
    <text evidence="1">The sequence shown here is derived from an EMBL/GenBank/DDBJ whole genome shotgun (WGS) entry which is preliminary data.</text>
</comment>
<evidence type="ECO:0000313" key="2">
    <source>
        <dbReference type="Proteomes" id="UP000051845"/>
    </source>
</evidence>
<reference evidence="1 2" key="1">
    <citation type="journal article" date="2015" name="Genome Announc.">
        <title>Expanding the biotechnology potential of lactobacilli through comparative genomics of 213 strains and associated genera.</title>
        <authorList>
            <person name="Sun Z."/>
            <person name="Harris H.M."/>
            <person name="McCann A."/>
            <person name="Guo C."/>
            <person name="Argimon S."/>
            <person name="Zhang W."/>
            <person name="Yang X."/>
            <person name="Jeffery I.B."/>
            <person name="Cooney J.C."/>
            <person name="Kagawa T.F."/>
            <person name="Liu W."/>
            <person name="Song Y."/>
            <person name="Salvetti E."/>
            <person name="Wrobel A."/>
            <person name="Rasinkangas P."/>
            <person name="Parkhill J."/>
            <person name="Rea M.C."/>
            <person name="O'Sullivan O."/>
            <person name="Ritari J."/>
            <person name="Douillard F.P."/>
            <person name="Paul Ross R."/>
            <person name="Yang R."/>
            <person name="Briner A.E."/>
            <person name="Felis G.E."/>
            <person name="de Vos W.M."/>
            <person name="Barrangou R."/>
            <person name="Klaenhammer T.R."/>
            <person name="Caufield P.W."/>
            <person name="Cui Y."/>
            <person name="Zhang H."/>
            <person name="O'Toole P.W."/>
        </authorList>
    </citation>
    <scope>NUCLEOTIDE SEQUENCE [LARGE SCALE GENOMIC DNA]</scope>
    <source>
        <strain evidence="1 2">DSM 20515</strain>
    </source>
</reference>
<proteinExistence type="predicted"/>
<evidence type="ECO:0000313" key="1">
    <source>
        <dbReference type="EMBL" id="KRM77137.1"/>
    </source>
</evidence>
<gene>
    <name evidence="1" type="ORF">FC82_GL000375</name>
</gene>
<protein>
    <submittedName>
        <fullName evidence="1">Uncharacterized protein</fullName>
    </submittedName>
</protein>
<dbReference type="EMBL" id="AYYR01000013">
    <property type="protein sequence ID" value="KRM77137.1"/>
    <property type="molecule type" value="Genomic_DNA"/>
</dbReference>
<dbReference type="PATRIC" id="fig|1423733.4.peg.396"/>
<dbReference type="Proteomes" id="UP000051845">
    <property type="component" value="Unassembled WGS sequence"/>
</dbReference>
<accession>A0A0R2BDB9</accession>
<name>A0A0R2BDB9_SECCO</name>